<evidence type="ECO:0000313" key="2">
    <source>
        <dbReference type="Proteomes" id="UP000006906"/>
    </source>
</evidence>
<name>A0A2K3E1I2_CHLRE</name>
<dbReference type="GeneID" id="66052344"/>
<dbReference type="SUPFAM" id="SSF52540">
    <property type="entry name" value="P-loop containing nucleoside triphosphate hydrolases"/>
    <property type="match status" value="1"/>
</dbReference>
<dbReference type="Proteomes" id="UP000006906">
    <property type="component" value="Chromosome 2"/>
</dbReference>
<dbReference type="InterPro" id="IPR027417">
    <property type="entry name" value="P-loop_NTPase"/>
</dbReference>
<reference evidence="1 2" key="1">
    <citation type="journal article" date="2007" name="Science">
        <title>The Chlamydomonas genome reveals the evolution of key animal and plant functions.</title>
        <authorList>
            <person name="Merchant S.S."/>
            <person name="Prochnik S.E."/>
            <person name="Vallon O."/>
            <person name="Harris E.H."/>
            <person name="Karpowicz S.J."/>
            <person name="Witman G.B."/>
            <person name="Terry A."/>
            <person name="Salamov A."/>
            <person name="Fritz-Laylin L.K."/>
            <person name="Marechal-Drouard L."/>
            <person name="Marshall W.F."/>
            <person name="Qu L.H."/>
            <person name="Nelson D.R."/>
            <person name="Sanderfoot A.A."/>
            <person name="Spalding M.H."/>
            <person name="Kapitonov V.V."/>
            <person name="Ren Q."/>
            <person name="Ferris P."/>
            <person name="Lindquist E."/>
            <person name="Shapiro H."/>
            <person name="Lucas S.M."/>
            <person name="Grimwood J."/>
            <person name="Schmutz J."/>
            <person name="Cardol P."/>
            <person name="Cerutti H."/>
            <person name="Chanfreau G."/>
            <person name="Chen C.L."/>
            <person name="Cognat V."/>
            <person name="Croft M.T."/>
            <person name="Dent R."/>
            <person name="Dutcher S."/>
            <person name="Fernandez E."/>
            <person name="Fukuzawa H."/>
            <person name="Gonzalez-Ballester D."/>
            <person name="Gonzalez-Halphen D."/>
            <person name="Hallmann A."/>
            <person name="Hanikenne M."/>
            <person name="Hippler M."/>
            <person name="Inwood W."/>
            <person name="Jabbari K."/>
            <person name="Kalanon M."/>
            <person name="Kuras R."/>
            <person name="Lefebvre P.A."/>
            <person name="Lemaire S.D."/>
            <person name="Lobanov A.V."/>
            <person name="Lohr M."/>
            <person name="Manuell A."/>
            <person name="Meier I."/>
            <person name="Mets L."/>
            <person name="Mittag M."/>
            <person name="Mittelmeier T."/>
            <person name="Moroney J.V."/>
            <person name="Moseley J."/>
            <person name="Napoli C."/>
            <person name="Nedelcu A.M."/>
            <person name="Niyogi K."/>
            <person name="Novoselov S.V."/>
            <person name="Paulsen I.T."/>
            <person name="Pazour G."/>
            <person name="Purton S."/>
            <person name="Ral J.P."/>
            <person name="Riano-Pachon D.M."/>
            <person name="Riekhof W."/>
            <person name="Rymarquis L."/>
            <person name="Schroda M."/>
            <person name="Stern D."/>
            <person name="Umen J."/>
            <person name="Willows R."/>
            <person name="Wilson N."/>
            <person name="Zimmer S.L."/>
            <person name="Allmer J."/>
            <person name="Balk J."/>
            <person name="Bisova K."/>
            <person name="Chen C.J."/>
            <person name="Elias M."/>
            <person name="Gendler K."/>
            <person name="Hauser C."/>
            <person name="Lamb M.R."/>
            <person name="Ledford H."/>
            <person name="Long J.C."/>
            <person name="Minagawa J."/>
            <person name="Page M.D."/>
            <person name="Pan J."/>
            <person name="Pootakham W."/>
            <person name="Roje S."/>
            <person name="Rose A."/>
            <person name="Stahlberg E."/>
            <person name="Terauchi A.M."/>
            <person name="Yang P."/>
            <person name="Ball S."/>
            <person name="Bowler C."/>
            <person name="Dieckmann C.L."/>
            <person name="Gladyshev V.N."/>
            <person name="Green P."/>
            <person name="Jorgensen R."/>
            <person name="Mayfield S."/>
            <person name="Mueller-Roeber B."/>
            <person name="Rajamani S."/>
            <person name="Sayre R.T."/>
            <person name="Brokstein P."/>
            <person name="Dubchak I."/>
            <person name="Goodstein D."/>
            <person name="Hornick L."/>
            <person name="Huang Y.W."/>
            <person name="Jhaveri J."/>
            <person name="Luo Y."/>
            <person name="Martinez D."/>
            <person name="Ngau W.C."/>
            <person name="Otillar B."/>
            <person name="Poliakov A."/>
            <person name="Porter A."/>
            <person name="Szajkowski L."/>
            <person name="Werner G."/>
            <person name="Zhou K."/>
            <person name="Grigoriev I.V."/>
            <person name="Rokhsar D.S."/>
            <person name="Grossman A.R."/>
        </authorList>
    </citation>
    <scope>NUCLEOTIDE SEQUENCE [LARGE SCALE GENOMIC DNA]</scope>
    <source>
        <strain evidence="2">CC-503</strain>
    </source>
</reference>
<organism evidence="1 2">
    <name type="scientific">Chlamydomonas reinhardtii</name>
    <name type="common">Chlamydomonas smithii</name>
    <dbReference type="NCBI Taxonomy" id="3055"/>
    <lineage>
        <taxon>Eukaryota</taxon>
        <taxon>Viridiplantae</taxon>
        <taxon>Chlorophyta</taxon>
        <taxon>core chlorophytes</taxon>
        <taxon>Chlorophyceae</taxon>
        <taxon>CS clade</taxon>
        <taxon>Chlamydomonadales</taxon>
        <taxon>Chlamydomonadaceae</taxon>
        <taxon>Chlamydomonas</taxon>
    </lineage>
</organism>
<evidence type="ECO:0000313" key="1">
    <source>
        <dbReference type="EMBL" id="PNW86648.1"/>
    </source>
</evidence>
<dbReference type="Gramene" id="PNW86648">
    <property type="protein sequence ID" value="PNW86648"/>
    <property type="gene ID" value="CHLRE_02g095038v5"/>
</dbReference>
<dbReference type="Gene3D" id="3.40.50.300">
    <property type="entry name" value="P-loop containing nucleotide triphosphate hydrolases"/>
    <property type="match status" value="1"/>
</dbReference>
<keyword evidence="2" id="KW-1185">Reference proteome</keyword>
<gene>
    <name evidence="1" type="ORF">CHLRE_02g095038v5</name>
</gene>
<dbReference type="InParanoid" id="A0A2K3E1I2"/>
<dbReference type="PaxDb" id="3055-EDO97154"/>
<dbReference type="KEGG" id="cre:CHLRE_02g095038v5"/>
<dbReference type="AlphaFoldDB" id="A0A2K3E1I2"/>
<protein>
    <submittedName>
        <fullName evidence="1">Uncharacterized protein</fullName>
    </submittedName>
</protein>
<accession>A0A2K3E1I2</accession>
<proteinExistence type="predicted"/>
<dbReference type="RefSeq" id="XP_042927139.1">
    <property type="nucleotide sequence ID" value="XM_043059505.1"/>
</dbReference>
<sequence>MDPDTAATLAQAQNDLQPGAQATYAFSSAPLAILGGMLADGTLNLIFGAAGVGKTTVVAYLIMALLAGGCIFGRPCAPLVARDDNGVALVSRILVYEGENRASEAQQLVAAVASAFGTSAALIDIDHQVR</sequence>
<dbReference type="EMBL" id="CM008963">
    <property type="protein sequence ID" value="PNW86648.1"/>
    <property type="molecule type" value="Genomic_DNA"/>
</dbReference>
<dbReference type="Pfam" id="PF13481">
    <property type="entry name" value="AAA_25"/>
    <property type="match status" value="1"/>
</dbReference>